<dbReference type="PROSITE" id="PS00435">
    <property type="entry name" value="PEROXIDASE_1"/>
    <property type="match status" value="1"/>
</dbReference>
<protein>
    <recommendedName>
        <fullName evidence="3 18">Peroxidase</fullName>
        <ecNumber evidence="3 18">1.11.1.7</ecNumber>
    </recommendedName>
</protein>
<comment type="function">
    <text evidence="18">Removal of H(2)O(2), oxidation of toxic reductants, biosynthesis and degradation of lignin, suberization, auxin catabolism, response to environmental stresses such as wounding, pathogen attack and oxidative stress.</text>
</comment>
<feature type="binding site" evidence="15">
    <location>
        <position position="263"/>
    </location>
    <ligand>
        <name>Ca(2+)</name>
        <dbReference type="ChEBI" id="CHEBI:29108"/>
        <label>2</label>
    </ligand>
</feature>
<evidence type="ECO:0000256" key="12">
    <source>
        <dbReference type="ARBA" id="ARBA00023324"/>
    </source>
</evidence>
<dbReference type="PRINTS" id="PR00458">
    <property type="entry name" value="PEROXIDASE"/>
</dbReference>
<feature type="binding site" evidence="14">
    <location>
        <position position="181"/>
    </location>
    <ligand>
        <name>substrate</name>
    </ligand>
</feature>
<evidence type="ECO:0000256" key="7">
    <source>
        <dbReference type="ARBA" id="ARBA00022837"/>
    </source>
</evidence>
<evidence type="ECO:0000256" key="11">
    <source>
        <dbReference type="ARBA" id="ARBA00023180"/>
    </source>
</evidence>
<reference evidence="20" key="1">
    <citation type="journal article" date="2022" name="Cell">
        <title>Repeat-based holocentromeres influence genome architecture and karyotype evolution.</title>
        <authorList>
            <person name="Hofstatter P.G."/>
            <person name="Thangavel G."/>
            <person name="Lux T."/>
            <person name="Neumann P."/>
            <person name="Vondrak T."/>
            <person name="Novak P."/>
            <person name="Zhang M."/>
            <person name="Costa L."/>
            <person name="Castellani M."/>
            <person name="Scott A."/>
            <person name="Toegelov H."/>
            <person name="Fuchs J."/>
            <person name="Mata-Sucre Y."/>
            <person name="Dias Y."/>
            <person name="Vanzela A.L.L."/>
            <person name="Huettel B."/>
            <person name="Almeida C.C.S."/>
            <person name="Simkova H."/>
            <person name="Souza G."/>
            <person name="Pedrosa-Harand A."/>
            <person name="Macas J."/>
            <person name="Mayer K.F.X."/>
            <person name="Houben A."/>
            <person name="Marques A."/>
        </authorList>
    </citation>
    <scope>NUCLEOTIDE SEQUENCE</scope>
    <source>
        <strain evidence="20">RhyBre1mFocal</strain>
    </source>
</reference>
<dbReference type="PRINTS" id="PR00461">
    <property type="entry name" value="PLPEROXIDASE"/>
</dbReference>
<dbReference type="GO" id="GO:0046872">
    <property type="term" value="F:metal ion binding"/>
    <property type="evidence" value="ECO:0007669"/>
    <property type="project" value="UniProtKB-UniRule"/>
</dbReference>
<comment type="catalytic activity">
    <reaction evidence="1 18">
        <text>2 a phenolic donor + H2O2 = 2 a phenolic radical donor + 2 H2O</text>
        <dbReference type="Rhea" id="RHEA:56136"/>
        <dbReference type="ChEBI" id="CHEBI:15377"/>
        <dbReference type="ChEBI" id="CHEBI:16240"/>
        <dbReference type="ChEBI" id="CHEBI:139520"/>
        <dbReference type="ChEBI" id="CHEBI:139521"/>
        <dbReference type="EC" id="1.11.1.7"/>
    </reaction>
</comment>
<keyword evidence="4 18" id="KW-0575">Peroxidase</keyword>
<evidence type="ECO:0000256" key="5">
    <source>
        <dbReference type="ARBA" id="ARBA00022617"/>
    </source>
</evidence>
<evidence type="ECO:0000313" key="21">
    <source>
        <dbReference type="Proteomes" id="UP001151287"/>
    </source>
</evidence>
<dbReference type="Proteomes" id="UP001151287">
    <property type="component" value="Unassembled WGS sequence"/>
</dbReference>
<evidence type="ECO:0000256" key="2">
    <source>
        <dbReference type="ARBA" id="ARBA00006873"/>
    </source>
</evidence>
<dbReference type="InterPro" id="IPR019793">
    <property type="entry name" value="Peroxidases_heam-ligand_BS"/>
</dbReference>
<keyword evidence="6 15" id="KW-0479">Metal-binding</keyword>
<evidence type="ECO:0000256" key="10">
    <source>
        <dbReference type="ARBA" id="ARBA00023157"/>
    </source>
</evidence>
<dbReference type="EMBL" id="JAMQYH010000002">
    <property type="protein sequence ID" value="KAJ1697703.1"/>
    <property type="molecule type" value="Genomic_DNA"/>
</dbReference>
<feature type="binding site" evidence="15">
    <location>
        <position position="255"/>
    </location>
    <ligand>
        <name>Ca(2+)</name>
        <dbReference type="ChEBI" id="CHEBI:29108"/>
        <label>2</label>
    </ligand>
</feature>
<feature type="binding site" evidence="15">
    <location>
        <position position="96"/>
    </location>
    <ligand>
        <name>Ca(2+)</name>
        <dbReference type="ChEBI" id="CHEBI:29108"/>
        <label>1</label>
    </ligand>
</feature>
<evidence type="ECO:0000256" key="17">
    <source>
        <dbReference type="PIRSR" id="PIRSR600823-5"/>
    </source>
</evidence>
<evidence type="ECO:0000256" key="13">
    <source>
        <dbReference type="PIRSR" id="PIRSR600823-1"/>
    </source>
</evidence>
<dbReference type="GO" id="GO:0140825">
    <property type="term" value="F:lactoperoxidase activity"/>
    <property type="evidence" value="ECO:0007669"/>
    <property type="project" value="UniProtKB-EC"/>
</dbReference>
<feature type="disulfide bond" evidence="17">
    <location>
        <begin position="75"/>
        <end position="80"/>
    </location>
</feature>
<gene>
    <name evidence="20" type="ORF">LUZ63_006215</name>
</gene>
<keyword evidence="8 18" id="KW-0560">Oxidoreductase</keyword>
<dbReference type="Gene3D" id="1.10.520.10">
    <property type="match status" value="1"/>
</dbReference>
<evidence type="ECO:0000313" key="20">
    <source>
        <dbReference type="EMBL" id="KAJ1697703.1"/>
    </source>
</evidence>
<evidence type="ECO:0000256" key="8">
    <source>
        <dbReference type="ARBA" id="ARBA00023002"/>
    </source>
</evidence>
<feature type="domain" description="Plant heme peroxidase family profile" evidence="19">
    <location>
        <begin position="42"/>
        <end position="340"/>
    </location>
</feature>
<name>A0A9Q0CPC4_9POAL</name>
<dbReference type="InterPro" id="IPR010255">
    <property type="entry name" value="Haem_peroxidase_sf"/>
</dbReference>
<organism evidence="20 21">
    <name type="scientific">Rhynchospora breviuscula</name>
    <dbReference type="NCBI Taxonomy" id="2022672"/>
    <lineage>
        <taxon>Eukaryota</taxon>
        <taxon>Viridiplantae</taxon>
        <taxon>Streptophyta</taxon>
        <taxon>Embryophyta</taxon>
        <taxon>Tracheophyta</taxon>
        <taxon>Spermatophyta</taxon>
        <taxon>Magnoliopsida</taxon>
        <taxon>Liliopsida</taxon>
        <taxon>Poales</taxon>
        <taxon>Cyperaceae</taxon>
        <taxon>Cyperoideae</taxon>
        <taxon>Rhynchosporeae</taxon>
        <taxon>Rhynchospora</taxon>
    </lineage>
</organism>
<evidence type="ECO:0000256" key="15">
    <source>
        <dbReference type="PIRSR" id="PIRSR600823-3"/>
    </source>
</evidence>
<feature type="binding site" evidence="15">
    <location>
        <position position="79"/>
    </location>
    <ligand>
        <name>Ca(2+)</name>
        <dbReference type="ChEBI" id="CHEBI:29108"/>
        <label>1</label>
    </ligand>
</feature>
<dbReference type="GO" id="GO:0020037">
    <property type="term" value="F:heme binding"/>
    <property type="evidence" value="ECO:0007669"/>
    <property type="project" value="UniProtKB-UniRule"/>
</dbReference>
<evidence type="ECO:0000259" key="19">
    <source>
        <dbReference type="PROSITE" id="PS50873"/>
    </source>
</evidence>
<evidence type="ECO:0000256" key="16">
    <source>
        <dbReference type="PIRSR" id="PIRSR600823-4"/>
    </source>
</evidence>
<feature type="binding site" description="axial binding residue" evidence="15">
    <location>
        <position position="211"/>
    </location>
    <ligand>
        <name>heme b</name>
        <dbReference type="ChEBI" id="CHEBI:60344"/>
    </ligand>
    <ligandPart>
        <name>Fe</name>
        <dbReference type="ChEBI" id="CHEBI:18248"/>
    </ligandPart>
</feature>
<dbReference type="Pfam" id="PF00141">
    <property type="entry name" value="peroxidase"/>
    <property type="match status" value="1"/>
</dbReference>
<dbReference type="CDD" id="cd00693">
    <property type="entry name" value="secretory_peroxidase"/>
    <property type="match status" value="1"/>
</dbReference>
<dbReference type="GO" id="GO:0042744">
    <property type="term" value="P:hydrogen peroxide catabolic process"/>
    <property type="evidence" value="ECO:0007669"/>
    <property type="project" value="UniProtKB-KW"/>
</dbReference>
<comment type="similarity">
    <text evidence="18">Belongs to the peroxidase family. Classical plant (class III) peroxidase subfamily.</text>
</comment>
<feature type="binding site" evidence="15">
    <location>
        <position position="77"/>
    </location>
    <ligand>
        <name>Ca(2+)</name>
        <dbReference type="ChEBI" id="CHEBI:29108"/>
        <label>1</label>
    </ligand>
</feature>
<keyword evidence="10 17" id="KW-1015">Disulfide bond</keyword>
<feature type="disulfide bond" evidence="17">
    <location>
        <begin position="218"/>
        <end position="245"/>
    </location>
</feature>
<keyword evidence="18" id="KW-0964">Secreted</keyword>
<feature type="binding site" evidence="15">
    <location>
        <position position="74"/>
    </location>
    <ligand>
        <name>Ca(2+)</name>
        <dbReference type="ChEBI" id="CHEBI:29108"/>
        <label>1</label>
    </ligand>
</feature>
<evidence type="ECO:0000256" key="6">
    <source>
        <dbReference type="ARBA" id="ARBA00022723"/>
    </source>
</evidence>
<evidence type="ECO:0000256" key="18">
    <source>
        <dbReference type="RuleBase" id="RU362060"/>
    </source>
</evidence>
<dbReference type="GO" id="GO:0005576">
    <property type="term" value="C:extracellular region"/>
    <property type="evidence" value="ECO:0007669"/>
    <property type="project" value="UniProtKB-SubCell"/>
</dbReference>
<dbReference type="PANTHER" id="PTHR31235">
    <property type="entry name" value="PEROXIDASE 25-RELATED"/>
    <property type="match status" value="1"/>
</dbReference>
<evidence type="ECO:0000256" key="3">
    <source>
        <dbReference type="ARBA" id="ARBA00012313"/>
    </source>
</evidence>
<sequence>MTINCARILLPTVYTCLIFAILLPLFSTADDILLPLDIKSKCPGAEDTITKAVTNAVAGNKGLCAGVLRLHFHDCFVRGCDASVLLDNSTVNPNPEKDAIPNKTLRGFEVIDAAKIAVEAYCAKNKACPTNGCDPVISCADVLAFAARDCVKILGDFYYDVYAGRPDGNVSIAQEAVDNLPAPFFNITQLQRSFAKKNLTLEDLTVLSGAHSVGVAHCSSFEDRLTSINSSQINVAYANYLKQKCTNGNVTVPQDYVTPDNLDNQYFINNLNNTVLFFSDFALRTNTITEDYVEQFANDYKLSNPNTWKDKFKCAMQKMGRIIELAPNQGEIRKVCSAINVS</sequence>
<evidence type="ECO:0000256" key="14">
    <source>
        <dbReference type="PIRSR" id="PIRSR600823-2"/>
    </source>
</evidence>
<keyword evidence="5 18" id="KW-0349">Heme</keyword>
<evidence type="ECO:0000256" key="1">
    <source>
        <dbReference type="ARBA" id="ARBA00000189"/>
    </source>
</evidence>
<comment type="cofactor">
    <cofactor evidence="15 18">
        <name>Ca(2+)</name>
        <dbReference type="ChEBI" id="CHEBI:29108"/>
    </cofactor>
    <text evidence="15 18">Binds 2 calcium ions per subunit.</text>
</comment>
<dbReference type="SUPFAM" id="SSF48113">
    <property type="entry name" value="Heme-dependent peroxidases"/>
    <property type="match status" value="1"/>
</dbReference>
<dbReference type="AlphaFoldDB" id="A0A9Q0CPC4"/>
<keyword evidence="12 18" id="KW-0376">Hydrogen peroxide</keyword>
<dbReference type="Gene3D" id="1.10.420.10">
    <property type="entry name" value="Peroxidase, domain 2"/>
    <property type="match status" value="1"/>
</dbReference>
<dbReference type="OrthoDB" id="595590at2759"/>
<comment type="similarity">
    <text evidence="2">Belongs to the peroxidase family. Ascorbate peroxidase subfamily.</text>
</comment>
<evidence type="ECO:0000256" key="9">
    <source>
        <dbReference type="ARBA" id="ARBA00023004"/>
    </source>
</evidence>
<proteinExistence type="inferred from homology"/>
<feature type="disulfide bond" evidence="17">
    <location>
        <begin position="139"/>
        <end position="336"/>
    </location>
</feature>
<feature type="active site" description="Proton acceptor" evidence="13">
    <location>
        <position position="73"/>
    </location>
</feature>
<comment type="caution">
    <text evidence="20">The sequence shown here is derived from an EMBL/GenBank/DDBJ whole genome shotgun (WGS) entry which is preliminary data.</text>
</comment>
<dbReference type="PROSITE" id="PS50873">
    <property type="entry name" value="PEROXIDASE_4"/>
    <property type="match status" value="1"/>
</dbReference>
<keyword evidence="21" id="KW-1185">Reference proteome</keyword>
<keyword evidence="7 15" id="KW-0106">Calcium</keyword>
<comment type="subcellular location">
    <subcellularLocation>
        <location evidence="18">Secreted</location>
    </subcellularLocation>
</comment>
<dbReference type="InterPro" id="IPR002016">
    <property type="entry name" value="Haem_peroxidase"/>
</dbReference>
<feature type="disulfide bond" evidence="17">
    <location>
        <begin position="42"/>
        <end position="128"/>
    </location>
</feature>
<feature type="binding site" evidence="15">
    <location>
        <position position="258"/>
    </location>
    <ligand>
        <name>Ca(2+)</name>
        <dbReference type="ChEBI" id="CHEBI:29108"/>
        <label>2</label>
    </ligand>
</feature>
<dbReference type="InterPro" id="IPR000823">
    <property type="entry name" value="Peroxidase_pln"/>
</dbReference>
<dbReference type="InterPro" id="IPR033905">
    <property type="entry name" value="Secretory_peroxidase"/>
</dbReference>
<dbReference type="EC" id="1.11.1.7" evidence="3 18"/>
<evidence type="ECO:0000256" key="4">
    <source>
        <dbReference type="ARBA" id="ARBA00022559"/>
    </source>
</evidence>
<dbReference type="GO" id="GO:0006979">
    <property type="term" value="P:response to oxidative stress"/>
    <property type="evidence" value="ECO:0007669"/>
    <property type="project" value="UniProtKB-UniRule"/>
</dbReference>
<feature type="binding site" evidence="15">
    <location>
        <position position="83"/>
    </location>
    <ligand>
        <name>Ca(2+)</name>
        <dbReference type="ChEBI" id="CHEBI:29108"/>
        <label>1</label>
    </ligand>
</feature>
<feature type="site" description="Transition state stabilizer" evidence="16">
    <location>
        <position position="69"/>
    </location>
</feature>
<accession>A0A9Q0CPC4</accession>
<dbReference type="FunFam" id="1.10.420.10:FF:000006">
    <property type="entry name" value="Peroxidase"/>
    <property type="match status" value="1"/>
</dbReference>
<comment type="cofactor">
    <cofactor evidence="15 18">
        <name>heme b</name>
        <dbReference type="ChEBI" id="CHEBI:60344"/>
    </cofactor>
    <text evidence="15 18">Binds 1 heme b (iron(II)-protoporphyrin IX) group per subunit.</text>
</comment>
<keyword evidence="11" id="KW-0325">Glycoprotein</keyword>
<keyword evidence="9 15" id="KW-0408">Iron</keyword>
<feature type="binding site" evidence="15">
    <location>
        <position position="81"/>
    </location>
    <ligand>
        <name>Ca(2+)</name>
        <dbReference type="ChEBI" id="CHEBI:29108"/>
        <label>1</label>
    </ligand>
</feature>